<accession>A0A1I1U617</accession>
<evidence type="ECO:0000313" key="2">
    <source>
        <dbReference type="Proteomes" id="UP000199400"/>
    </source>
</evidence>
<name>A0A1I1U617_9BACT</name>
<gene>
    <name evidence="1" type="ORF">SAMN02745121_00919</name>
</gene>
<dbReference type="Proteomes" id="UP000199400">
    <property type="component" value="Unassembled WGS sequence"/>
</dbReference>
<dbReference type="OrthoDB" id="5492165at2"/>
<dbReference type="EMBL" id="FOMX01000003">
    <property type="protein sequence ID" value="SFD65018.1"/>
    <property type="molecule type" value="Genomic_DNA"/>
</dbReference>
<protein>
    <submittedName>
        <fullName evidence="1">Uncharacterized protein</fullName>
    </submittedName>
</protein>
<proteinExistence type="predicted"/>
<dbReference type="STRING" id="54.SAMN02745121_00919"/>
<sequence>MSETVDLRQLLAIDIEAELRKLASAQLQGPWQLPAELVRRSLSAGARTVEVELGRASVRVRDDGAAIGRELLLALTDLLDAGVQAERRHRALLALEQAGALALLALPALRPGRVEVVARSHGLVRRLEFAGQGRANLSEGADPSGGRGTEFTVRGAELEPARARTYLADVARFAPAAVRVDGTDVSDGLRRYLARAELELPQFKLRGSVALAHRGEPARIWLLVHGVVSTHVGVTRAPCFEAVVELADKFAAGELTPAATAADLREAIAPALEAIVDAGVQLMLATGARSASLPAVSQARVLHLLLQALRSRRRAAEVLALPVVPALVSRDERRWLAIESLPALARPEPAFALDPEQNPDEFALPGPPVLLLGTADRGILAELLQLRFRSPPPRGNERMPISANLARGWRRLWQAFGGARRPLPESALSSAERQFLASLRAAVRGGAGAPERVELCAGAGSPRVTGEPATLYLGREHPDVRAAIAAAETGEAWVFPACVALLAGSGMPGTASRATWVRTWHRLLQGRG</sequence>
<dbReference type="AlphaFoldDB" id="A0A1I1U617"/>
<organism evidence="1 2">
    <name type="scientific">Nannocystis exedens</name>
    <dbReference type="NCBI Taxonomy" id="54"/>
    <lineage>
        <taxon>Bacteria</taxon>
        <taxon>Pseudomonadati</taxon>
        <taxon>Myxococcota</taxon>
        <taxon>Polyangia</taxon>
        <taxon>Nannocystales</taxon>
        <taxon>Nannocystaceae</taxon>
        <taxon>Nannocystis</taxon>
    </lineage>
</organism>
<evidence type="ECO:0000313" key="1">
    <source>
        <dbReference type="EMBL" id="SFD65018.1"/>
    </source>
</evidence>
<keyword evidence="2" id="KW-1185">Reference proteome</keyword>
<dbReference type="RefSeq" id="WP_096329422.1">
    <property type="nucleotide sequence ID" value="NZ_FOMX01000003.1"/>
</dbReference>
<reference evidence="2" key="1">
    <citation type="submission" date="2016-10" db="EMBL/GenBank/DDBJ databases">
        <authorList>
            <person name="Varghese N."/>
            <person name="Submissions S."/>
        </authorList>
    </citation>
    <scope>NUCLEOTIDE SEQUENCE [LARGE SCALE GENOMIC DNA]</scope>
    <source>
        <strain evidence="2">ATCC 25963</strain>
    </source>
</reference>